<dbReference type="Proteomes" id="UP000007073">
    <property type="component" value="Chromosome"/>
</dbReference>
<dbReference type="HOGENOM" id="CLU_393675_0_0_7"/>
<keyword evidence="1" id="KW-0449">Lipoprotein</keyword>
<name>Q39U49_GEOMG</name>
<gene>
    <name evidence="1" type="ordered locus">Gmet_1996</name>
</gene>
<dbReference type="KEGG" id="gme:Gmet_1996"/>
<sequence length="704" mass="78050">MKRNVGTGFCAVGTLCAILVLLFSGVSGCSRTGVHIVSYQLRDRVITLRQPQMRSSLIVGFKVDAGGILYDRLTVQGELRRDGVPLGRDTICRLDGPTGSFGFDIPHQADLLDPERPYSIPDGIYSVQIRVMDPGGHVVADLLHEFRRNQLGRRFVAKGYEYKPFRCVADQPLAGSHSIRSVSARVDTDDGILFAHSPQERVFSDSVPGKGSVDNGVSICLARGETQAVAVSLRGKRDLGVVSLEVTPLRSVSGSILSGAVLCGVVKDLNEVVREDAEQTALQVRRAPRLIEQGAVTVGHDETRSFWITVAIPVGAVSGIYRGALMVRNHAGTVAELPLTVEVLPLTLPDPDIRYGMMMDYAFYELDNPGWSAEERRTLVKRGEEIYRDFRAHGMNVAYPHSHFFYRTDDKGQPVLEGLKAALGSYRSQGFSGPFVWYLGHLLHTAKPQHPGSILLYDEEVAVRRLRALLSELERLCRERGIAKERVLIQVVDEPDRRDQVRTNVGETLHRIVREMGFRTLITRPWPQVDVICTGDPDDDAEADRLRKTAHEWWIYPNGALTGQNLSYTRYVFGFGAWRWGVNGVVPWTYQMSQGSNGNPFTVLDGPEVMVAYPGAAGPISTPVWETIRDGINDYRYILALRELINRAKSRGDGRGVHVERELERIRASLGAGPSAAEGSYGAWPPGSFDEVRGRIIALIRELR</sequence>
<organism evidence="1 2">
    <name type="scientific">Geobacter metallireducens (strain ATCC 53774 / DSM 7210 / GS-15)</name>
    <dbReference type="NCBI Taxonomy" id="269799"/>
    <lineage>
        <taxon>Bacteria</taxon>
        <taxon>Pseudomonadati</taxon>
        <taxon>Thermodesulfobacteriota</taxon>
        <taxon>Desulfuromonadia</taxon>
        <taxon>Geobacterales</taxon>
        <taxon>Geobacteraceae</taxon>
        <taxon>Geobacter</taxon>
    </lineage>
</organism>
<protein>
    <submittedName>
        <fullName evidence="1">Lipoprotein, putative</fullName>
    </submittedName>
</protein>
<dbReference type="EMBL" id="CP000148">
    <property type="protein sequence ID" value="ABB32225.1"/>
    <property type="molecule type" value="Genomic_DNA"/>
</dbReference>
<reference evidence="1 2" key="2">
    <citation type="journal article" date="2009" name="BMC Microbiol.">
        <title>The genome sequence of Geobacter metallireducens: features of metabolism, physiology and regulation common and dissimilar to Geobacter sulfurreducens.</title>
        <authorList>
            <person name="Aklujkar M."/>
            <person name="Krushkal J."/>
            <person name="DiBartolo G."/>
            <person name="Lapidus A."/>
            <person name="Land M.L."/>
            <person name="Lovley D.R."/>
        </authorList>
    </citation>
    <scope>NUCLEOTIDE SEQUENCE [LARGE SCALE GENOMIC DNA]</scope>
    <source>
        <strain evidence="2">ATCC 53774 / DSM 7210 / GS-15</strain>
    </source>
</reference>
<evidence type="ECO:0000313" key="1">
    <source>
        <dbReference type="EMBL" id="ABB32225.1"/>
    </source>
</evidence>
<dbReference type="RefSeq" id="WP_004512954.1">
    <property type="nucleotide sequence ID" value="NC_007517.1"/>
</dbReference>
<dbReference type="STRING" id="269799.Gmet_1996"/>
<dbReference type="AlphaFoldDB" id="Q39U49"/>
<dbReference type="PROSITE" id="PS51257">
    <property type="entry name" value="PROKAR_LIPOPROTEIN"/>
    <property type="match status" value="1"/>
</dbReference>
<proteinExistence type="predicted"/>
<reference evidence="1 2" key="1">
    <citation type="submission" date="2005-10" db="EMBL/GenBank/DDBJ databases">
        <title>Complete sequence of Geobacter metallireducens GS-15.</title>
        <authorList>
            <consortium name="US DOE Joint Genome Institute"/>
            <person name="Copeland A."/>
            <person name="Lucas S."/>
            <person name="Lapidus A."/>
            <person name="Barry K."/>
            <person name="Detter J.C."/>
            <person name="Glavina T."/>
            <person name="Hammon N."/>
            <person name="Israni S."/>
            <person name="Pitluck S."/>
            <person name="Di Bartolo G."/>
            <person name="Chain P."/>
            <person name="Schmutz J."/>
            <person name="Larimer F."/>
            <person name="Land M."/>
            <person name="Kyrpides N."/>
            <person name="Ivanova N."/>
            <person name="Richardson P."/>
        </authorList>
    </citation>
    <scope>NUCLEOTIDE SEQUENCE [LARGE SCALE GENOMIC DNA]</scope>
    <source>
        <strain evidence="2">ATCC 53774 / DSM 7210 / GS-15</strain>
    </source>
</reference>
<evidence type="ECO:0000313" key="2">
    <source>
        <dbReference type="Proteomes" id="UP000007073"/>
    </source>
</evidence>
<dbReference type="eggNOG" id="ENOG5033G8P">
    <property type="taxonomic scope" value="Bacteria"/>
</dbReference>
<accession>Q39U49</accession>
<keyword evidence="2" id="KW-1185">Reference proteome</keyword>